<keyword evidence="3" id="KW-1185">Reference proteome</keyword>
<organism evidence="2 3">
    <name type="scientific">Araneus ventricosus</name>
    <name type="common">Orbweaver spider</name>
    <name type="synonym">Epeira ventricosa</name>
    <dbReference type="NCBI Taxonomy" id="182803"/>
    <lineage>
        <taxon>Eukaryota</taxon>
        <taxon>Metazoa</taxon>
        <taxon>Ecdysozoa</taxon>
        <taxon>Arthropoda</taxon>
        <taxon>Chelicerata</taxon>
        <taxon>Arachnida</taxon>
        <taxon>Araneae</taxon>
        <taxon>Araneomorphae</taxon>
        <taxon>Entelegynae</taxon>
        <taxon>Araneoidea</taxon>
        <taxon>Araneidae</taxon>
        <taxon>Araneus</taxon>
    </lineage>
</organism>
<evidence type="ECO:0000313" key="3">
    <source>
        <dbReference type="Proteomes" id="UP000499080"/>
    </source>
</evidence>
<dbReference type="EMBL" id="BGPR01045019">
    <property type="protein sequence ID" value="GBO21896.1"/>
    <property type="molecule type" value="Genomic_DNA"/>
</dbReference>
<comment type="caution">
    <text evidence="2">The sequence shown here is derived from an EMBL/GenBank/DDBJ whole genome shotgun (WGS) entry which is preliminary data.</text>
</comment>
<protein>
    <submittedName>
        <fullName evidence="2">Uncharacterized protein</fullName>
    </submittedName>
</protein>
<evidence type="ECO:0000313" key="1">
    <source>
        <dbReference type="EMBL" id="GBO21893.1"/>
    </source>
</evidence>
<reference evidence="2 3" key="1">
    <citation type="journal article" date="2019" name="Sci. Rep.">
        <title>Orb-weaving spider Araneus ventricosus genome elucidates the spidroin gene catalogue.</title>
        <authorList>
            <person name="Kono N."/>
            <person name="Nakamura H."/>
            <person name="Ohtoshi R."/>
            <person name="Moran D.A.P."/>
            <person name="Shinohara A."/>
            <person name="Yoshida Y."/>
            <person name="Fujiwara M."/>
            <person name="Mori M."/>
            <person name="Tomita M."/>
            <person name="Arakawa K."/>
        </authorList>
    </citation>
    <scope>NUCLEOTIDE SEQUENCE [LARGE SCALE GENOMIC DNA]</scope>
</reference>
<dbReference type="EMBL" id="BGPR01045015">
    <property type="protein sequence ID" value="GBO21893.1"/>
    <property type="molecule type" value="Genomic_DNA"/>
</dbReference>
<gene>
    <name evidence="2" type="ORF">AVEN_184963_1</name>
    <name evidence="1" type="ORF">AVEN_223622_1</name>
</gene>
<dbReference type="AlphaFoldDB" id="A0A4Y2VCR8"/>
<proteinExistence type="predicted"/>
<dbReference type="Proteomes" id="UP000499080">
    <property type="component" value="Unassembled WGS sequence"/>
</dbReference>
<evidence type="ECO:0000313" key="2">
    <source>
        <dbReference type="EMBL" id="GBO21896.1"/>
    </source>
</evidence>
<accession>A0A4Y2VCR8</accession>
<name>A0A4Y2VCR8_ARAVE</name>
<sequence>MGNHRISKKESLFPSGYSDRVGLSYSTPLMESTICEMRLSEAVLPIILSFRISIERLSFNWSVYRVQLYGVDEDDDRCISWGAFLRFKSVLIILFAVDAEHLNDFATNF</sequence>